<evidence type="ECO:0000256" key="1">
    <source>
        <dbReference type="SAM" id="MobiDB-lite"/>
    </source>
</evidence>
<comment type="caution">
    <text evidence="2">The sequence shown here is derived from an EMBL/GenBank/DDBJ whole genome shotgun (WGS) entry which is preliminary data.</text>
</comment>
<protein>
    <submittedName>
        <fullName evidence="2">Uncharacterized protein</fullName>
    </submittedName>
</protein>
<evidence type="ECO:0000313" key="3">
    <source>
        <dbReference type="Proteomes" id="UP000317078"/>
    </source>
</evidence>
<dbReference type="AlphaFoldDB" id="A0A502EY26"/>
<keyword evidence="3" id="KW-1185">Reference proteome</keyword>
<evidence type="ECO:0000313" key="2">
    <source>
        <dbReference type="EMBL" id="TPG41934.1"/>
    </source>
</evidence>
<feature type="region of interest" description="Disordered" evidence="1">
    <location>
        <begin position="29"/>
        <end position="50"/>
    </location>
</feature>
<accession>A0A502EY26</accession>
<gene>
    <name evidence="2" type="ORF">EAH89_28215</name>
</gene>
<dbReference type="Proteomes" id="UP000317078">
    <property type="component" value="Unassembled WGS sequence"/>
</dbReference>
<dbReference type="EMBL" id="RCZP01000061">
    <property type="protein sequence ID" value="TPG41934.1"/>
    <property type="molecule type" value="Genomic_DNA"/>
</dbReference>
<name>A0A502EY26_9PROT</name>
<proteinExistence type="predicted"/>
<dbReference type="RefSeq" id="WP_140887066.1">
    <property type="nucleotide sequence ID" value="NZ_RCZP01000061.1"/>
</dbReference>
<reference evidence="2 3" key="1">
    <citation type="journal article" date="2019" name="Environ. Microbiol.">
        <title>Species interactions and distinct microbial communities in high Arctic permafrost affected cryosols are associated with the CH4 and CO2 gas fluxes.</title>
        <authorList>
            <person name="Altshuler I."/>
            <person name="Hamel J."/>
            <person name="Turney S."/>
            <person name="Magnuson E."/>
            <person name="Levesque R."/>
            <person name="Greer C."/>
            <person name="Whyte L.G."/>
        </authorList>
    </citation>
    <scope>NUCLEOTIDE SEQUENCE [LARGE SCALE GENOMIC DNA]</scope>
    <source>
        <strain evidence="2 3">S9.3B</strain>
    </source>
</reference>
<organism evidence="2 3">
    <name type="scientific">Muricoccus nepalensis</name>
    <dbReference type="NCBI Taxonomy" id="1854500"/>
    <lineage>
        <taxon>Bacteria</taxon>
        <taxon>Pseudomonadati</taxon>
        <taxon>Pseudomonadota</taxon>
        <taxon>Alphaproteobacteria</taxon>
        <taxon>Acetobacterales</taxon>
        <taxon>Roseomonadaceae</taxon>
        <taxon>Muricoccus</taxon>
    </lineage>
</organism>
<sequence>MILTPALRARIEALAAFLVDLLDAADAPHADIEPDTDGELEPDEASTQPATLCPDRARVRTYRPSARQQCAACRRNGDPIPANLRRFGGVFGGVRA</sequence>
<feature type="compositionally biased region" description="Acidic residues" evidence="1">
    <location>
        <begin position="33"/>
        <end position="44"/>
    </location>
</feature>